<evidence type="ECO:0000256" key="1">
    <source>
        <dbReference type="SAM" id="MobiDB-lite"/>
    </source>
</evidence>
<name>A0A6J4T9C9_9ACTN</name>
<feature type="non-terminal residue" evidence="2">
    <location>
        <position position="1"/>
    </location>
</feature>
<feature type="compositionally biased region" description="Basic residues" evidence="1">
    <location>
        <begin position="86"/>
        <end position="114"/>
    </location>
</feature>
<proteinExistence type="predicted"/>
<gene>
    <name evidence="2" type="ORF">AVDCRST_MAG79-3</name>
</gene>
<dbReference type="GO" id="GO:0005840">
    <property type="term" value="C:ribosome"/>
    <property type="evidence" value="ECO:0007669"/>
    <property type="project" value="UniProtKB-KW"/>
</dbReference>
<feature type="compositionally biased region" description="Basic residues" evidence="1">
    <location>
        <begin position="49"/>
        <end position="67"/>
    </location>
</feature>
<accession>A0A6J4T9C9</accession>
<feature type="compositionally biased region" description="Gly residues" evidence="1">
    <location>
        <begin position="231"/>
        <end position="240"/>
    </location>
</feature>
<organism evidence="2">
    <name type="scientific">uncultured Thermoleophilia bacterium</name>
    <dbReference type="NCBI Taxonomy" id="1497501"/>
    <lineage>
        <taxon>Bacteria</taxon>
        <taxon>Bacillati</taxon>
        <taxon>Actinomycetota</taxon>
        <taxon>Thermoleophilia</taxon>
        <taxon>environmental samples</taxon>
    </lineage>
</organism>
<evidence type="ECO:0000313" key="2">
    <source>
        <dbReference type="EMBL" id="CAA9517570.1"/>
    </source>
</evidence>
<sequence length="240" mass="26307">GGQALGRRATGRRPRAAVRADRGDPPAEEPRHRDVRRDRRGAHAPGRQRPARRPAAPRHRHAPARHGAHGDRGRVRAGPEGGRGPRGGRRHRRSRGPRGPHPGGLHRLRHRHRDARHDGDRRAARPHPRPSGQDAEPAHGHRDDGGGARGPGGQGGQDRVPHGPHRDHPRAARQEVVRRAQAGRELRHGARRDHPQQARRGQGALPADDHDRLDDEPGDPSRPHAHPQPARGGGRPGRVL</sequence>
<feature type="compositionally biased region" description="Gly residues" evidence="1">
    <location>
        <begin position="147"/>
        <end position="156"/>
    </location>
</feature>
<feature type="compositionally biased region" description="Basic and acidic residues" evidence="1">
    <location>
        <begin position="159"/>
        <end position="196"/>
    </location>
</feature>
<keyword evidence="2" id="KW-0689">Ribosomal protein</keyword>
<keyword evidence="2" id="KW-0687">Ribonucleoprotein</keyword>
<feature type="compositionally biased region" description="Basic and acidic residues" evidence="1">
    <location>
        <begin position="18"/>
        <end position="37"/>
    </location>
</feature>
<feature type="non-terminal residue" evidence="2">
    <location>
        <position position="240"/>
    </location>
</feature>
<feature type="compositionally biased region" description="Basic and acidic residues" evidence="1">
    <location>
        <begin position="207"/>
        <end position="222"/>
    </location>
</feature>
<protein>
    <submittedName>
        <fullName evidence="2">LSU ribosomal protein L1p (L10Ae)</fullName>
    </submittedName>
</protein>
<reference evidence="2" key="1">
    <citation type="submission" date="2020-02" db="EMBL/GenBank/DDBJ databases">
        <authorList>
            <person name="Meier V. D."/>
        </authorList>
    </citation>
    <scope>NUCLEOTIDE SEQUENCE</scope>
    <source>
        <strain evidence="2">AVDCRST_MAG79</strain>
    </source>
</reference>
<dbReference type="AlphaFoldDB" id="A0A6J4T9C9"/>
<feature type="region of interest" description="Disordered" evidence="1">
    <location>
        <begin position="1"/>
        <end position="240"/>
    </location>
</feature>
<dbReference type="EMBL" id="CADCWC010000001">
    <property type="protein sequence ID" value="CAA9517570.1"/>
    <property type="molecule type" value="Genomic_DNA"/>
</dbReference>
<feature type="compositionally biased region" description="Basic and acidic residues" evidence="1">
    <location>
        <begin position="136"/>
        <end position="146"/>
    </location>
</feature>